<dbReference type="EC" id="2.6.1.92" evidence="6"/>
<evidence type="ECO:0000313" key="6">
    <source>
        <dbReference type="EMBL" id="RPJ64971.1"/>
    </source>
</evidence>
<protein>
    <submittedName>
        <fullName evidence="6">UDP-4-amino-4, 6-dideoxy-N-acetyl-beta-L-altrosamine transaminase</fullName>
        <ecNumber evidence="6">2.6.1.92</ecNumber>
    </submittedName>
</protein>
<dbReference type="SUPFAM" id="SSF53383">
    <property type="entry name" value="PLP-dependent transferases"/>
    <property type="match status" value="1"/>
</dbReference>
<dbReference type="PANTHER" id="PTHR30244:SF34">
    <property type="entry name" value="DTDP-4-AMINO-4,6-DIDEOXYGALACTOSE TRANSAMINASE"/>
    <property type="match status" value="1"/>
</dbReference>
<organism evidence="6 7">
    <name type="scientific">Alteromonas sediminis</name>
    <dbReference type="NCBI Taxonomy" id="2259342"/>
    <lineage>
        <taxon>Bacteria</taxon>
        <taxon>Pseudomonadati</taxon>
        <taxon>Pseudomonadota</taxon>
        <taxon>Gammaproteobacteria</taxon>
        <taxon>Alteromonadales</taxon>
        <taxon>Alteromonadaceae</taxon>
        <taxon>Alteromonas/Salinimonas group</taxon>
        <taxon>Alteromonas</taxon>
    </lineage>
</organism>
<comment type="caution">
    <text evidence="6">The sequence shown here is derived from an EMBL/GenBank/DDBJ whole genome shotgun (WGS) entry which is preliminary data.</text>
</comment>
<keyword evidence="1 4" id="KW-0663">Pyridoxal phosphate</keyword>
<dbReference type="GO" id="GO:0008483">
    <property type="term" value="F:transaminase activity"/>
    <property type="evidence" value="ECO:0007669"/>
    <property type="project" value="UniProtKB-KW"/>
</dbReference>
<evidence type="ECO:0000256" key="1">
    <source>
        <dbReference type="ARBA" id="ARBA00022898"/>
    </source>
</evidence>
<dbReference type="RefSeq" id="WP_124029100.1">
    <property type="nucleotide sequence ID" value="NZ_JBHRSN010000013.1"/>
</dbReference>
<sequence>MIPYGAHDISELDIEGVVDVLKSGLLTQGDKVPAFEQALQNYTNASYAVAVNSGTSALHIACLALGVENGDIVWTTPNTFVASANCARYCGADVDFVDIDPATRQICIESLKHKLLVAKEFNKLPKVLVVVHFAGHMCNMKAIAELVNQFGVKLIEDAAHALGASYLGQYKGGCPAYSDITVLSFHPVKSITTAEGGAALTNNKALAHLLRLFASHGITKDSQNFVSNSVAAAHYEQQVLGFNYRLSDVHAALGIMQLKRLDKFVEKRAALAARYDEELKDLPITLPQFDPFSAWHLYVIELNHHDRDACFEALRAKGLGVNIHYIPVHWHPYYQQLGFTKGQFPHSERYYLNAITLPLFPALTADNQQYVINALREVLRD</sequence>
<keyword evidence="6" id="KW-0808">Transferase</keyword>
<keyword evidence="6" id="KW-0032">Aminotransferase</keyword>
<name>A0A3N5YJT4_9ALTE</name>
<dbReference type="NCBIfam" id="TIGR03588">
    <property type="entry name" value="PseC"/>
    <property type="match status" value="1"/>
</dbReference>
<gene>
    <name evidence="6" type="primary">pseC</name>
    <name evidence="6" type="ORF">DRW07_16765</name>
</gene>
<dbReference type="EMBL" id="RPOK01000006">
    <property type="protein sequence ID" value="RPJ64971.1"/>
    <property type="molecule type" value="Genomic_DNA"/>
</dbReference>
<keyword evidence="7" id="KW-1185">Reference proteome</keyword>
<dbReference type="Gene3D" id="3.90.1150.10">
    <property type="entry name" value="Aspartate Aminotransferase, domain 1"/>
    <property type="match status" value="1"/>
</dbReference>
<dbReference type="Pfam" id="PF01041">
    <property type="entry name" value="DegT_DnrJ_EryC1"/>
    <property type="match status" value="1"/>
</dbReference>
<dbReference type="InterPro" id="IPR015422">
    <property type="entry name" value="PyrdxlP-dep_Trfase_small"/>
</dbReference>
<evidence type="ECO:0000256" key="3">
    <source>
        <dbReference type="PIRSR" id="PIRSR000390-1"/>
    </source>
</evidence>
<proteinExistence type="inferred from homology"/>
<comment type="similarity">
    <text evidence="2 5">Belongs to the DegT/DnrJ/EryC1 family.</text>
</comment>
<reference evidence="6 7" key="1">
    <citation type="submission" date="2018-11" db="EMBL/GenBank/DDBJ databases">
        <authorList>
            <person name="Ye M.-Q."/>
            <person name="Du Z.-J."/>
        </authorList>
    </citation>
    <scope>NUCLEOTIDE SEQUENCE [LARGE SCALE GENOMIC DNA]</scope>
    <source>
        <strain evidence="6 7">U0105</strain>
    </source>
</reference>
<feature type="modified residue" description="N6-(pyridoxal phosphate)lysine" evidence="4">
    <location>
        <position position="189"/>
    </location>
</feature>
<dbReference type="GO" id="GO:0000271">
    <property type="term" value="P:polysaccharide biosynthetic process"/>
    <property type="evidence" value="ECO:0007669"/>
    <property type="project" value="TreeGrafter"/>
</dbReference>
<dbReference type="PIRSF" id="PIRSF000390">
    <property type="entry name" value="PLP_StrS"/>
    <property type="match status" value="1"/>
</dbReference>
<accession>A0A3N5YJT4</accession>
<dbReference type="InterPro" id="IPR015421">
    <property type="entry name" value="PyrdxlP-dep_Trfase_major"/>
</dbReference>
<evidence type="ECO:0000256" key="5">
    <source>
        <dbReference type="RuleBase" id="RU004508"/>
    </source>
</evidence>
<dbReference type="InterPro" id="IPR000653">
    <property type="entry name" value="DegT/StrS_aminotransferase"/>
</dbReference>
<dbReference type="OrthoDB" id="9804264at2"/>
<dbReference type="Gene3D" id="3.40.640.10">
    <property type="entry name" value="Type I PLP-dependent aspartate aminotransferase-like (Major domain)"/>
    <property type="match status" value="1"/>
</dbReference>
<dbReference type="InterPro" id="IPR020026">
    <property type="entry name" value="PseC"/>
</dbReference>
<dbReference type="InterPro" id="IPR015424">
    <property type="entry name" value="PyrdxlP-dep_Trfase"/>
</dbReference>
<dbReference type="CDD" id="cd00616">
    <property type="entry name" value="AHBA_syn"/>
    <property type="match status" value="1"/>
</dbReference>
<evidence type="ECO:0000256" key="2">
    <source>
        <dbReference type="ARBA" id="ARBA00037999"/>
    </source>
</evidence>
<evidence type="ECO:0000256" key="4">
    <source>
        <dbReference type="PIRSR" id="PIRSR000390-2"/>
    </source>
</evidence>
<evidence type="ECO:0000313" key="7">
    <source>
        <dbReference type="Proteomes" id="UP000275281"/>
    </source>
</evidence>
<dbReference type="PANTHER" id="PTHR30244">
    <property type="entry name" value="TRANSAMINASE"/>
    <property type="match status" value="1"/>
</dbReference>
<dbReference type="Proteomes" id="UP000275281">
    <property type="component" value="Unassembled WGS sequence"/>
</dbReference>
<dbReference type="GO" id="GO:0030170">
    <property type="term" value="F:pyridoxal phosphate binding"/>
    <property type="evidence" value="ECO:0007669"/>
    <property type="project" value="TreeGrafter"/>
</dbReference>
<feature type="active site" description="Proton acceptor" evidence="3">
    <location>
        <position position="189"/>
    </location>
</feature>
<dbReference type="AlphaFoldDB" id="A0A3N5YJT4"/>